<feature type="binding site" evidence="7">
    <location>
        <begin position="152"/>
        <end position="155"/>
    </location>
    <ligand>
        <name>substrate</name>
    </ligand>
</feature>
<dbReference type="KEGG" id="rher:EHE19_000960"/>
<evidence type="ECO:0000256" key="8">
    <source>
        <dbReference type="PIRSR" id="PIRSR000102-1"/>
    </source>
</evidence>
<dbReference type="PIRSF" id="PIRSF000102">
    <property type="entry name" value="Lac_mal_DH"/>
    <property type="match status" value="1"/>
</dbReference>
<dbReference type="PANTHER" id="PTHR43128">
    <property type="entry name" value="L-2-HYDROXYCARBOXYLATE DEHYDROGENASE (NAD(P)(+))"/>
    <property type="match status" value="1"/>
</dbReference>
<comment type="caution">
    <text evidence="7">Lacks conserved residue(s) required for the propagation of feature annotation.</text>
</comment>
<keyword evidence="4 7" id="KW-0560">Oxidoreductase</keyword>
<evidence type="ECO:0000313" key="13">
    <source>
        <dbReference type="EMBL" id="QNU67156.1"/>
    </source>
</evidence>
<evidence type="ECO:0000259" key="11">
    <source>
        <dbReference type="Pfam" id="PF00056"/>
    </source>
</evidence>
<feature type="binding site" evidence="7 10">
    <location>
        <begin position="150"/>
        <end position="152"/>
    </location>
    <ligand>
        <name>NAD(+)</name>
        <dbReference type="ChEBI" id="CHEBI:57540"/>
    </ligand>
</feature>
<dbReference type="InterPro" id="IPR022383">
    <property type="entry name" value="Lactate/malate_DH_C"/>
</dbReference>
<dbReference type="FunFam" id="3.40.50.720:FF:000018">
    <property type="entry name" value="Malate dehydrogenase"/>
    <property type="match status" value="1"/>
</dbReference>
<comment type="subunit">
    <text evidence="7">Homotetramer.</text>
</comment>
<comment type="catalytic activity">
    <reaction evidence="6 7">
        <text>(S)-lactate + NAD(+) = pyruvate + NADH + H(+)</text>
        <dbReference type="Rhea" id="RHEA:23444"/>
        <dbReference type="ChEBI" id="CHEBI:15361"/>
        <dbReference type="ChEBI" id="CHEBI:15378"/>
        <dbReference type="ChEBI" id="CHEBI:16651"/>
        <dbReference type="ChEBI" id="CHEBI:57540"/>
        <dbReference type="ChEBI" id="CHEBI:57945"/>
        <dbReference type="EC" id="1.1.1.27"/>
    </reaction>
</comment>
<dbReference type="InterPro" id="IPR001557">
    <property type="entry name" value="L-lactate/malate_DH"/>
</dbReference>
<feature type="binding site" evidence="7">
    <location>
        <position position="259"/>
    </location>
    <ligand>
        <name>substrate</name>
    </ligand>
</feature>
<feature type="domain" description="Lactate/malate dehydrogenase N-terminal" evidence="11">
    <location>
        <begin position="37"/>
        <end position="174"/>
    </location>
</feature>
<feature type="binding site" evidence="10">
    <location>
        <begin position="42"/>
        <end position="47"/>
    </location>
    <ligand>
        <name>NAD(+)</name>
        <dbReference type="ChEBI" id="CHEBI:57540"/>
    </ligand>
</feature>
<comment type="subcellular location">
    <subcellularLocation>
        <location evidence="7">Cytoplasm</location>
    </subcellularLocation>
</comment>
<dbReference type="InterPro" id="IPR015955">
    <property type="entry name" value="Lactate_DH/Glyco_Ohase_4_C"/>
</dbReference>
<dbReference type="PANTHER" id="PTHR43128:SF16">
    <property type="entry name" value="L-LACTATE DEHYDROGENASE"/>
    <property type="match status" value="1"/>
</dbReference>
<dbReference type="EMBL" id="CP061336">
    <property type="protein sequence ID" value="QNU67156.1"/>
    <property type="molecule type" value="Genomic_DNA"/>
</dbReference>
<dbReference type="PROSITE" id="PS00064">
    <property type="entry name" value="L_LDH"/>
    <property type="match status" value="1"/>
</dbReference>
<keyword evidence="5 7" id="KW-0520">NAD</keyword>
<evidence type="ECO:0000256" key="3">
    <source>
        <dbReference type="ARBA" id="ARBA00012967"/>
    </source>
</evidence>
<evidence type="ECO:0000256" key="1">
    <source>
        <dbReference type="ARBA" id="ARBA00004843"/>
    </source>
</evidence>
<dbReference type="Proteomes" id="UP000306409">
    <property type="component" value="Chromosome"/>
</dbReference>
<keyword evidence="14" id="KW-1185">Reference proteome</keyword>
<evidence type="ECO:0000256" key="5">
    <source>
        <dbReference type="ARBA" id="ARBA00023027"/>
    </source>
</evidence>
<feature type="binding site" evidence="7 9">
    <location>
        <position position="120"/>
    </location>
    <ligand>
        <name>substrate</name>
    </ligand>
</feature>
<reference evidence="13 14" key="1">
    <citation type="submission" date="2020-09" db="EMBL/GenBank/DDBJ databases">
        <title>Characterization and genome sequencing of Ruminiclostridium sp. nov. MA18.</title>
        <authorList>
            <person name="Rettenmaier R."/>
            <person name="Kowollik M.-L."/>
            <person name="Liebl W."/>
            <person name="Zverlov V."/>
        </authorList>
    </citation>
    <scope>NUCLEOTIDE SEQUENCE [LARGE SCALE GENOMIC DNA]</scope>
    <source>
        <strain evidence="13 14">MA18</strain>
    </source>
</reference>
<dbReference type="NCBIfam" id="NF004863">
    <property type="entry name" value="PRK06223.1"/>
    <property type="match status" value="1"/>
</dbReference>
<feature type="binding site" evidence="7">
    <location>
        <position position="200"/>
    </location>
    <ligand>
        <name>beta-D-fructose 1,6-bisphosphate</name>
        <dbReference type="ChEBI" id="CHEBI:32966"/>
        <note>allosteric activator</note>
    </ligand>
</feature>
<feature type="active site" description="Proton acceptor" evidence="7 8">
    <location>
        <position position="207"/>
    </location>
</feature>
<comment type="similarity">
    <text evidence="2 7">Belongs to the LDH/MDH superfamily. LDH family.</text>
</comment>
<feature type="binding site" evidence="9">
    <location>
        <position position="152"/>
    </location>
    <ligand>
        <name>substrate</name>
    </ligand>
</feature>
<gene>
    <name evidence="7" type="primary">ldh</name>
    <name evidence="13" type="ORF">EHE19_000960</name>
</gene>
<evidence type="ECO:0000256" key="2">
    <source>
        <dbReference type="ARBA" id="ARBA00006054"/>
    </source>
</evidence>
<dbReference type="InterPro" id="IPR036291">
    <property type="entry name" value="NAD(P)-bd_dom_sf"/>
</dbReference>
<dbReference type="NCBIfam" id="TIGR01771">
    <property type="entry name" value="L-LDH-NAD"/>
    <property type="match status" value="1"/>
</dbReference>
<keyword evidence="7" id="KW-0963">Cytoplasm</keyword>
<evidence type="ECO:0000256" key="9">
    <source>
        <dbReference type="PIRSR" id="PIRSR000102-2"/>
    </source>
</evidence>
<evidence type="ECO:0000256" key="6">
    <source>
        <dbReference type="ARBA" id="ARBA00049258"/>
    </source>
</evidence>
<dbReference type="AlphaFoldDB" id="A0A4U7JIR7"/>
<dbReference type="Pfam" id="PF02866">
    <property type="entry name" value="Ldh_1_C"/>
    <property type="match status" value="1"/>
</dbReference>
<dbReference type="UniPathway" id="UPA00554">
    <property type="reaction ID" value="UER00611"/>
</dbReference>
<comment type="pathway">
    <text evidence="1 7">Fermentation; pyruvate fermentation to lactate; (S)-lactate from pyruvate: step 1/1.</text>
</comment>
<feature type="binding site" evidence="7">
    <location>
        <position position="185"/>
    </location>
    <ligand>
        <name>beta-D-fructose 1,6-bisphosphate</name>
        <dbReference type="ChEBI" id="CHEBI:32966"/>
        <note>allosteric activator</note>
    </ligand>
</feature>
<dbReference type="Gene3D" id="3.40.50.720">
    <property type="entry name" value="NAD(P)-binding Rossmann-like Domain"/>
    <property type="match status" value="1"/>
</dbReference>
<feature type="binding site" evidence="7 10">
    <location>
        <position position="67"/>
    </location>
    <ligand>
        <name>NAD(+)</name>
        <dbReference type="ChEBI" id="CHEBI:57540"/>
    </ligand>
</feature>
<proteinExistence type="inferred from homology"/>
<evidence type="ECO:0000256" key="7">
    <source>
        <dbReference type="HAMAP-Rule" id="MF_00488"/>
    </source>
</evidence>
<dbReference type="InterPro" id="IPR001236">
    <property type="entry name" value="Lactate/malate_DH_N"/>
</dbReference>
<evidence type="ECO:0000256" key="4">
    <source>
        <dbReference type="ARBA" id="ARBA00023002"/>
    </source>
</evidence>
<feature type="binding site" evidence="9">
    <location>
        <position position="183"/>
    </location>
    <ligand>
        <name>substrate</name>
    </ligand>
</feature>
<feature type="binding site" evidence="10">
    <location>
        <position position="127"/>
    </location>
    <ligand>
        <name>NAD(+)</name>
        <dbReference type="ChEBI" id="CHEBI:57540"/>
    </ligand>
</feature>
<comment type="function">
    <text evidence="7">Catalyzes the conversion of lactate to pyruvate.</text>
</comment>
<sequence length="343" mass="37213">MYLHKSIFNICILKCNVVLYLQLRKNGGIIVAGKGFKVAIIGCGFVGASAAFAMSINNLVSEMVLIDVNKEKAYGEALDINHGLSFVGQMNVYSGDYSDCKDCDVIVITAGANRKPGETRLDLAKKNVSIMKDITANIMKYYTKGVILVVSNPVDILTYMVQKWTGLPASKVLGSGTVLDSSRFRNQIANILSVDVKNVHGYIIGEHGDSQLPIWSATHIAGTKFDDYVAKNNIVVDKEQILNDVKTAGAVIIKNKGATYYGIALSINRICESLLKNYKTIMPIGTVINGPYGINDVALSLPAIVSGNGIEKILEIDLTDEELKGLLHSADQIKLVLNEVKDI</sequence>
<dbReference type="NCBIfam" id="NF000824">
    <property type="entry name" value="PRK00066.1"/>
    <property type="match status" value="1"/>
</dbReference>
<evidence type="ECO:0000313" key="14">
    <source>
        <dbReference type="Proteomes" id="UP000306409"/>
    </source>
</evidence>
<protein>
    <recommendedName>
        <fullName evidence="3 7">L-lactate dehydrogenase</fullName>
        <shortName evidence="7">L-LDH</shortName>
        <ecNumber evidence="3 7">1.1.1.27</ecNumber>
    </recommendedName>
</protein>
<feature type="binding site" evidence="7">
    <location>
        <begin position="111"/>
        <end position="112"/>
    </location>
    <ligand>
        <name>NAD(+)</name>
        <dbReference type="ChEBI" id="CHEBI:57540"/>
    </ligand>
</feature>
<feature type="binding site" evidence="7">
    <location>
        <position position="72"/>
    </location>
    <ligand>
        <name>NAD(+)</name>
        <dbReference type="ChEBI" id="CHEBI:57540"/>
    </ligand>
</feature>
<dbReference type="CDD" id="cd05292">
    <property type="entry name" value="LDH_2"/>
    <property type="match status" value="1"/>
</dbReference>
<dbReference type="Gene3D" id="3.90.110.10">
    <property type="entry name" value="Lactate dehydrogenase/glycoside hydrolase, family 4, C-terminal"/>
    <property type="match status" value="1"/>
</dbReference>
<feature type="domain" description="Lactate/malate dehydrogenase C-terminal" evidence="12">
    <location>
        <begin position="177"/>
        <end position="341"/>
    </location>
</feature>
<dbReference type="HAMAP" id="MF_00488">
    <property type="entry name" value="Lactate_dehydrog"/>
    <property type="match status" value="1"/>
</dbReference>
<evidence type="ECO:0000256" key="10">
    <source>
        <dbReference type="PIRSR" id="PIRSR000102-3"/>
    </source>
</evidence>
<feature type="binding site" evidence="7">
    <location>
        <begin position="180"/>
        <end position="183"/>
    </location>
    <ligand>
        <name>substrate</name>
    </ligand>
</feature>
<dbReference type="GO" id="GO:0005737">
    <property type="term" value="C:cytoplasm"/>
    <property type="evidence" value="ECO:0007669"/>
    <property type="project" value="UniProtKB-SubCell"/>
</dbReference>
<dbReference type="SUPFAM" id="SSF51735">
    <property type="entry name" value="NAD(P)-binding Rossmann-fold domains"/>
    <property type="match status" value="1"/>
</dbReference>
<dbReference type="Pfam" id="PF00056">
    <property type="entry name" value="Ldh_1_N"/>
    <property type="match status" value="1"/>
</dbReference>
<dbReference type="PRINTS" id="PR00086">
    <property type="entry name" value="LLDHDRGNASE"/>
</dbReference>
<dbReference type="GO" id="GO:0006089">
    <property type="term" value="P:lactate metabolic process"/>
    <property type="evidence" value="ECO:0007669"/>
    <property type="project" value="TreeGrafter"/>
</dbReference>
<feature type="binding site" evidence="9">
    <location>
        <position position="114"/>
    </location>
    <ligand>
        <name>substrate</name>
    </ligand>
</feature>
<dbReference type="GO" id="GO:0004459">
    <property type="term" value="F:L-lactate dehydrogenase (NAD+) activity"/>
    <property type="evidence" value="ECO:0007669"/>
    <property type="project" value="UniProtKB-UniRule"/>
</dbReference>
<organism evidence="13 14">
    <name type="scientific">Ruminiclostridium herbifermentans</name>
    <dbReference type="NCBI Taxonomy" id="2488810"/>
    <lineage>
        <taxon>Bacteria</taxon>
        <taxon>Bacillati</taxon>
        <taxon>Bacillota</taxon>
        <taxon>Clostridia</taxon>
        <taxon>Eubacteriales</taxon>
        <taxon>Oscillospiraceae</taxon>
        <taxon>Ruminiclostridium</taxon>
    </lineage>
</organism>
<dbReference type="SUPFAM" id="SSF56327">
    <property type="entry name" value="LDH C-terminal domain-like"/>
    <property type="match status" value="1"/>
</dbReference>
<dbReference type="InterPro" id="IPR011304">
    <property type="entry name" value="L-lactate_DH"/>
</dbReference>
<feature type="binding site" evidence="7">
    <location>
        <position position="97"/>
    </location>
    <ligand>
        <name>NAD(+)</name>
        <dbReference type="ChEBI" id="CHEBI:57540"/>
    </ligand>
</feature>
<comment type="activity regulation">
    <text evidence="7">Allosterically activated by fructose 1,6-bisphosphate (FBP).</text>
</comment>
<feature type="binding site" evidence="7">
    <location>
        <position position="46"/>
    </location>
    <ligand>
        <name>NAD(+)</name>
        <dbReference type="ChEBI" id="CHEBI:57540"/>
    </ligand>
</feature>
<accession>A0A4U7JIR7</accession>
<keyword evidence="7" id="KW-0021">Allosteric enzyme</keyword>
<dbReference type="EC" id="1.1.1.27" evidence="3 7"/>
<name>A0A4U7JIR7_9FIRM</name>
<evidence type="ECO:0000259" key="12">
    <source>
        <dbReference type="Pfam" id="PF02866"/>
    </source>
</evidence>
<dbReference type="GO" id="GO:0006096">
    <property type="term" value="P:glycolytic process"/>
    <property type="evidence" value="ECO:0007669"/>
    <property type="project" value="UniProtKB-UniRule"/>
</dbReference>
<dbReference type="OrthoDB" id="9802969at2"/>
<dbReference type="InterPro" id="IPR018177">
    <property type="entry name" value="L-lactate_DH_AS"/>
</dbReference>
<feature type="binding site" evidence="7">
    <location>
        <position position="175"/>
    </location>
    <ligand>
        <name>NAD(+)</name>
        <dbReference type="ChEBI" id="CHEBI:57540"/>
    </ligand>
</feature>